<dbReference type="InterPro" id="IPR027417">
    <property type="entry name" value="P-loop_NTPase"/>
</dbReference>
<reference evidence="6" key="1">
    <citation type="journal article" date="2020" name="Nature">
        <title>Giant virus diversity and host interactions through global metagenomics.</title>
        <authorList>
            <person name="Schulz F."/>
            <person name="Roux S."/>
            <person name="Paez-Espino D."/>
            <person name="Jungbluth S."/>
            <person name="Walsh D.A."/>
            <person name="Denef V.J."/>
            <person name="McMahon K.D."/>
            <person name="Konstantinidis K.T."/>
            <person name="Eloe-Fadrosh E.A."/>
            <person name="Kyrpides N.C."/>
            <person name="Woyke T."/>
        </authorList>
    </citation>
    <scope>NUCLEOTIDE SEQUENCE</scope>
    <source>
        <strain evidence="6">GVMAG-M-3300020182-84</strain>
    </source>
</reference>
<dbReference type="Pfam" id="PF00488">
    <property type="entry name" value="MutS_V"/>
    <property type="match status" value="1"/>
</dbReference>
<name>A0A6C0C3K2_9ZZZZ</name>
<evidence type="ECO:0000259" key="5">
    <source>
        <dbReference type="SMART" id="SM00534"/>
    </source>
</evidence>
<dbReference type="GO" id="GO:0030983">
    <property type="term" value="F:mismatched DNA binding"/>
    <property type="evidence" value="ECO:0007669"/>
    <property type="project" value="InterPro"/>
</dbReference>
<keyword evidence="4" id="KW-0812">Transmembrane</keyword>
<dbReference type="InterPro" id="IPR045076">
    <property type="entry name" value="MutS"/>
</dbReference>
<evidence type="ECO:0000256" key="1">
    <source>
        <dbReference type="ARBA" id="ARBA00022741"/>
    </source>
</evidence>
<dbReference type="PANTHER" id="PTHR11361:SF34">
    <property type="entry name" value="DNA MISMATCH REPAIR PROTEIN MSH1, MITOCHONDRIAL"/>
    <property type="match status" value="1"/>
</dbReference>
<evidence type="ECO:0000313" key="6">
    <source>
        <dbReference type="EMBL" id="QHS98228.1"/>
    </source>
</evidence>
<dbReference type="Gene3D" id="3.40.50.300">
    <property type="entry name" value="P-loop containing nucleotide triphosphate hydrolases"/>
    <property type="match status" value="1"/>
</dbReference>
<feature type="domain" description="DNA mismatch repair proteins mutS family" evidence="5">
    <location>
        <begin position="394"/>
        <end position="583"/>
    </location>
</feature>
<keyword evidence="4" id="KW-0472">Membrane</keyword>
<keyword evidence="1" id="KW-0547">Nucleotide-binding</keyword>
<accession>A0A6C0C3K2</accession>
<keyword evidence="2" id="KW-0067">ATP-binding</keyword>
<dbReference type="SMART" id="SM00534">
    <property type="entry name" value="MUTSac"/>
    <property type="match status" value="1"/>
</dbReference>
<feature type="transmembrane region" description="Helical" evidence="4">
    <location>
        <begin position="155"/>
        <end position="176"/>
    </location>
</feature>
<organism evidence="6">
    <name type="scientific">viral metagenome</name>
    <dbReference type="NCBI Taxonomy" id="1070528"/>
    <lineage>
        <taxon>unclassified sequences</taxon>
        <taxon>metagenomes</taxon>
        <taxon>organismal metagenomes</taxon>
    </lineage>
</organism>
<evidence type="ECO:0000256" key="3">
    <source>
        <dbReference type="ARBA" id="ARBA00023125"/>
    </source>
</evidence>
<keyword evidence="3" id="KW-0238">DNA-binding</keyword>
<dbReference type="EMBL" id="MN739312">
    <property type="protein sequence ID" value="QHS98228.1"/>
    <property type="molecule type" value="Genomic_DNA"/>
</dbReference>
<dbReference type="GO" id="GO:0005524">
    <property type="term" value="F:ATP binding"/>
    <property type="evidence" value="ECO:0007669"/>
    <property type="project" value="UniProtKB-KW"/>
</dbReference>
<dbReference type="SUPFAM" id="SSF52540">
    <property type="entry name" value="P-loop containing nucleoside triphosphate hydrolases"/>
    <property type="match status" value="1"/>
</dbReference>
<dbReference type="PANTHER" id="PTHR11361">
    <property type="entry name" value="DNA MISMATCH REPAIR PROTEIN MUTS FAMILY MEMBER"/>
    <property type="match status" value="1"/>
</dbReference>
<protein>
    <recommendedName>
        <fullName evidence="5">DNA mismatch repair proteins mutS family domain-containing protein</fullName>
    </recommendedName>
</protein>
<keyword evidence="4" id="KW-1133">Transmembrane helix</keyword>
<proteinExistence type="predicted"/>
<dbReference type="GO" id="GO:0006298">
    <property type="term" value="P:mismatch repair"/>
    <property type="evidence" value="ECO:0007669"/>
    <property type="project" value="InterPro"/>
</dbReference>
<dbReference type="InterPro" id="IPR000432">
    <property type="entry name" value="DNA_mismatch_repair_MutS_C"/>
</dbReference>
<dbReference type="AlphaFoldDB" id="A0A6C0C3K2"/>
<evidence type="ECO:0000256" key="4">
    <source>
        <dbReference type="SAM" id="Phobius"/>
    </source>
</evidence>
<sequence>MEELLKQFLNKETDSEKPYSFSQKLLIDIDNNFQLPIHYLNKDETFQIQENTANDLELAKTIYPVLFDNKTDVSNKLVDKWNKLYTNNTAFLEDSQHIIKNINQIEDNTFINTSELWDDIKSPYYCGKYGFINWSYFNFLNHSTLFLTATTLSNMLSPLMFFIMPIIFLAIPFVILKFQGVNVNMDSYLNILKHIARNHFLGKAIMNIQNASFSNIIQLCGYAMMYVMQIYNNIQSCKKYYNDIINVNTHINTMKKHICYINDQIDNFNVLTNTCESYKPFVLHMNAHREKLQEIYDKIKHIENFTPSIMKFADIGNVLKCYYNIYETPEYINSISYSIGLHEYFNHLNKLHTLHNNKTINVSKFSKENICKLSNQIYPPLLNEKAVPNTCNVNKNMIITGSNASGKTTILKATTINIILTQQFGLGFYTSCNINPYTHIHSYLNIPDTSERDSLFQAESRRCKEIIHTIGNTPDNSRHFCIFDELYSGTNPDEASKSGYAFLKYLEQFKNVNFMLTTHYTYICKKFKTSDNSINYKMHTTVKEDGSLHFHYKMKKGISKVKGAINVLKQMEYPEDIIRNIENL</sequence>
<evidence type="ECO:0000256" key="2">
    <source>
        <dbReference type="ARBA" id="ARBA00022840"/>
    </source>
</evidence>
<dbReference type="GO" id="GO:0140664">
    <property type="term" value="F:ATP-dependent DNA damage sensor activity"/>
    <property type="evidence" value="ECO:0007669"/>
    <property type="project" value="InterPro"/>
</dbReference>